<sequence length="457" mass="52337">MNTEWSKEPLSIYDFITQFKLPQVVKIHDGEHKRLQVPGNFDLQQPILLYKVYTCRKIHGRALSMDEKGHIKPSGPTLIIPDSYPGWVAMVLRDGRTAGYFNSIGEVSRAAVPLFLVQDPVLGLKIAPSGMCRTIIPHGEALKVIGSYEDHNRQSIMERCRGNLHQDLMMYLKCLTQKGEIVYLPYSAKGRFYCISSPDSHTLNHVYLMSNLLRVTKLPTLIRIISGPKPHIALPFTNVIQIEEVRRETIILGCTMVDNEPILLEINANSKFSLIVAKDKGPFQKSEIFRRMSNLCIVEGDRWRQQIRIAHHVIPKLIKSSGRSNPPTPSPVASVDTPQNKCMDLRPVLPACDMIDFLRYSYRDYIFPKRFWMFRKSKRLEFPGKYDGLASKLPLDILKAYCSKRKNKNGMTFKNCKDSLKIKRPEKLRLEYPRQSSSDDGYSTSCLDDESIYHSIC</sequence>
<gene>
    <name evidence="4" type="primary">AVEN_153654_1</name>
    <name evidence="4" type="ORF">NPIL_645691</name>
</gene>
<organism evidence="4 5">
    <name type="scientific">Nephila pilipes</name>
    <name type="common">Giant wood spider</name>
    <name type="synonym">Nephila maculata</name>
    <dbReference type="NCBI Taxonomy" id="299642"/>
    <lineage>
        <taxon>Eukaryota</taxon>
        <taxon>Metazoa</taxon>
        <taxon>Ecdysozoa</taxon>
        <taxon>Arthropoda</taxon>
        <taxon>Chelicerata</taxon>
        <taxon>Arachnida</taxon>
        <taxon>Araneae</taxon>
        <taxon>Araneomorphae</taxon>
        <taxon>Entelegynae</taxon>
        <taxon>Araneoidea</taxon>
        <taxon>Nephilidae</taxon>
        <taxon>Nephila</taxon>
    </lineage>
</organism>
<keyword evidence="5" id="KW-1185">Reference proteome</keyword>
<feature type="domain" description="CABIT" evidence="3">
    <location>
        <begin position="21"/>
        <end position="277"/>
    </location>
</feature>
<dbReference type="OrthoDB" id="6076990at2759"/>
<dbReference type="PANTHER" id="PTHR14454">
    <property type="entry name" value="GRB2-ASSOCIATED AND REGULATOR OF MAPK PROTEIN FAMILY MEMBER"/>
    <property type="match status" value="1"/>
</dbReference>
<protein>
    <submittedName>
        <fullName evidence="4">CABIT domain-containing protein</fullName>
    </submittedName>
</protein>
<dbReference type="PANTHER" id="PTHR14454:SF11">
    <property type="entry name" value="SERRANO, ISOFORM F"/>
    <property type="match status" value="1"/>
</dbReference>
<dbReference type="Proteomes" id="UP000887013">
    <property type="component" value="Unassembled WGS sequence"/>
</dbReference>
<dbReference type="InterPro" id="IPR052281">
    <property type="entry name" value="GAREM"/>
</dbReference>
<evidence type="ECO:0000259" key="3">
    <source>
        <dbReference type="Pfam" id="PF12736"/>
    </source>
</evidence>
<evidence type="ECO:0000313" key="4">
    <source>
        <dbReference type="EMBL" id="GFT46179.1"/>
    </source>
</evidence>
<feature type="region of interest" description="Disordered" evidence="2">
    <location>
        <begin position="319"/>
        <end position="338"/>
    </location>
</feature>
<name>A0A8X6P3G0_NEPPI</name>
<keyword evidence="1" id="KW-0597">Phosphoprotein</keyword>
<evidence type="ECO:0000256" key="2">
    <source>
        <dbReference type="SAM" id="MobiDB-lite"/>
    </source>
</evidence>
<accession>A0A8X6P3G0</accession>
<proteinExistence type="predicted"/>
<dbReference type="EMBL" id="BMAW01015920">
    <property type="protein sequence ID" value="GFT46179.1"/>
    <property type="molecule type" value="Genomic_DNA"/>
</dbReference>
<dbReference type="InterPro" id="IPR025946">
    <property type="entry name" value="CABIT_dom"/>
</dbReference>
<dbReference type="AlphaFoldDB" id="A0A8X6P3G0"/>
<dbReference type="Pfam" id="PF12736">
    <property type="entry name" value="CABIT"/>
    <property type="match status" value="1"/>
</dbReference>
<evidence type="ECO:0000256" key="1">
    <source>
        <dbReference type="ARBA" id="ARBA00022553"/>
    </source>
</evidence>
<reference evidence="4" key="1">
    <citation type="submission" date="2020-08" db="EMBL/GenBank/DDBJ databases">
        <title>Multicomponent nature underlies the extraordinary mechanical properties of spider dragline silk.</title>
        <authorList>
            <person name="Kono N."/>
            <person name="Nakamura H."/>
            <person name="Mori M."/>
            <person name="Yoshida Y."/>
            <person name="Ohtoshi R."/>
            <person name="Malay A.D."/>
            <person name="Moran D.A.P."/>
            <person name="Tomita M."/>
            <person name="Numata K."/>
            <person name="Arakawa K."/>
        </authorList>
    </citation>
    <scope>NUCLEOTIDE SEQUENCE</scope>
</reference>
<evidence type="ECO:0000313" key="5">
    <source>
        <dbReference type="Proteomes" id="UP000887013"/>
    </source>
</evidence>
<comment type="caution">
    <text evidence="4">The sequence shown here is derived from an EMBL/GenBank/DDBJ whole genome shotgun (WGS) entry which is preliminary data.</text>
</comment>